<comment type="caution">
    <text evidence="1">The sequence shown here is derived from an EMBL/GenBank/DDBJ whole genome shotgun (WGS) entry which is preliminary data.</text>
</comment>
<dbReference type="Proteomes" id="UP001187192">
    <property type="component" value="Unassembled WGS sequence"/>
</dbReference>
<protein>
    <submittedName>
        <fullName evidence="1">Uncharacterized protein</fullName>
    </submittedName>
</protein>
<proteinExistence type="predicted"/>
<keyword evidence="2" id="KW-1185">Reference proteome</keyword>
<reference evidence="1" key="1">
    <citation type="submission" date="2023-07" db="EMBL/GenBank/DDBJ databases">
        <title>draft genome sequence of fig (Ficus carica).</title>
        <authorList>
            <person name="Takahashi T."/>
            <person name="Nishimura K."/>
        </authorList>
    </citation>
    <scope>NUCLEOTIDE SEQUENCE</scope>
</reference>
<dbReference type="AlphaFoldDB" id="A0AA88JBI8"/>
<organism evidence="1 2">
    <name type="scientific">Ficus carica</name>
    <name type="common">Common fig</name>
    <dbReference type="NCBI Taxonomy" id="3494"/>
    <lineage>
        <taxon>Eukaryota</taxon>
        <taxon>Viridiplantae</taxon>
        <taxon>Streptophyta</taxon>
        <taxon>Embryophyta</taxon>
        <taxon>Tracheophyta</taxon>
        <taxon>Spermatophyta</taxon>
        <taxon>Magnoliopsida</taxon>
        <taxon>eudicotyledons</taxon>
        <taxon>Gunneridae</taxon>
        <taxon>Pentapetalae</taxon>
        <taxon>rosids</taxon>
        <taxon>fabids</taxon>
        <taxon>Rosales</taxon>
        <taxon>Moraceae</taxon>
        <taxon>Ficeae</taxon>
        <taxon>Ficus</taxon>
    </lineage>
</organism>
<name>A0AA88JBI8_FICCA</name>
<evidence type="ECO:0000313" key="2">
    <source>
        <dbReference type="Proteomes" id="UP001187192"/>
    </source>
</evidence>
<evidence type="ECO:0000313" key="1">
    <source>
        <dbReference type="EMBL" id="GMN67642.1"/>
    </source>
</evidence>
<dbReference type="EMBL" id="BTGU01000480">
    <property type="protein sequence ID" value="GMN67642.1"/>
    <property type="molecule type" value="Genomic_DNA"/>
</dbReference>
<gene>
    <name evidence="1" type="ORF">TIFTF001_036702</name>
</gene>
<sequence>MKSGCKMNTIGPFVCGYEDMAFSRDQYYGRLGHCLNNTLAFSSFSLSTTQIFLLHTISFACPPTVPQPAPPPFSPPPSPLSYSPSDAAVLSYSLFDRRPQHRLPLSLILPSPSTPPSPLYTFLATPAATFTATLSSH</sequence>
<accession>A0AA88JBI8</accession>